<organism evidence="3">
    <name type="scientific">Enterobius vermicularis</name>
    <name type="common">Human pinworm</name>
    <dbReference type="NCBI Taxonomy" id="51028"/>
    <lineage>
        <taxon>Eukaryota</taxon>
        <taxon>Metazoa</taxon>
        <taxon>Ecdysozoa</taxon>
        <taxon>Nematoda</taxon>
        <taxon>Chromadorea</taxon>
        <taxon>Rhabditida</taxon>
        <taxon>Spirurina</taxon>
        <taxon>Oxyuridomorpha</taxon>
        <taxon>Oxyuroidea</taxon>
        <taxon>Oxyuridae</taxon>
        <taxon>Enterobius</taxon>
    </lineage>
</organism>
<name>A0A0N4V851_ENTVE</name>
<sequence>MVFGDTAYLYIKFGGYSYKFVVLEEMVVGFYSKRFAVLMVMLQASNTMLVGSYEAICTKCSEVREQAAQERIETIKSLILAKLNLKSAPKIHLSPKAKPLIERITRLVESEARNDNVLSDPEESKTKSETLVFGEEVHRNGKSVVVFRLSPDLQSKEVVAAALKIQMSVFRNSHIPSTAIECKVKEVQDNGE</sequence>
<keyword evidence="2" id="KW-1185">Reference proteome</keyword>
<dbReference type="WBParaSite" id="EVEC_0000651701-mRNA-1">
    <property type="protein sequence ID" value="EVEC_0000651701-mRNA-1"/>
    <property type="gene ID" value="EVEC_0000651701"/>
</dbReference>
<evidence type="ECO:0000313" key="3">
    <source>
        <dbReference type="WBParaSite" id="EVEC_0000651701-mRNA-1"/>
    </source>
</evidence>
<reference evidence="1 2" key="2">
    <citation type="submission" date="2018-10" db="EMBL/GenBank/DDBJ databases">
        <authorList>
            <consortium name="Pathogen Informatics"/>
        </authorList>
    </citation>
    <scope>NUCLEOTIDE SEQUENCE [LARGE SCALE GENOMIC DNA]</scope>
</reference>
<dbReference type="Proteomes" id="UP000274131">
    <property type="component" value="Unassembled WGS sequence"/>
</dbReference>
<reference evidence="3" key="1">
    <citation type="submission" date="2017-02" db="UniProtKB">
        <authorList>
            <consortium name="WormBaseParasite"/>
        </authorList>
    </citation>
    <scope>IDENTIFICATION</scope>
</reference>
<dbReference type="AlphaFoldDB" id="A0A0N4V851"/>
<evidence type="ECO:0000313" key="2">
    <source>
        <dbReference type="Proteomes" id="UP000274131"/>
    </source>
</evidence>
<gene>
    <name evidence="1" type="ORF">EVEC_LOCUS6091</name>
</gene>
<dbReference type="EMBL" id="UXUI01008373">
    <property type="protein sequence ID" value="VDD91340.1"/>
    <property type="molecule type" value="Genomic_DNA"/>
</dbReference>
<dbReference type="STRING" id="51028.A0A0N4V851"/>
<proteinExistence type="predicted"/>
<accession>A0A0N4V851</accession>
<dbReference type="Gene3D" id="2.60.120.970">
    <property type="match status" value="1"/>
</dbReference>
<evidence type="ECO:0000313" key="1">
    <source>
        <dbReference type="EMBL" id="VDD91340.1"/>
    </source>
</evidence>
<protein>
    <submittedName>
        <fullName evidence="3">SBDS_C domain-containing protein</fullName>
    </submittedName>
</protein>